<evidence type="ECO:0000256" key="2">
    <source>
        <dbReference type="SAM" id="SignalP"/>
    </source>
</evidence>
<dbReference type="EMBL" id="MPDM01000001">
    <property type="protein sequence ID" value="OKL50414.1"/>
    <property type="molecule type" value="Genomic_DNA"/>
</dbReference>
<sequence length="242" mass="26841">MRLKLITTTAVALSLLLGSCTGTPSTPGAAEHTATTTSPETTSATPSAPTVSEDAHPSAERAEREGAEGVAPRKTPVRTVAEATQYLVGTYQFDLALEERAAFIKWAEEQDRISRLEQAKSEGKSEAETPEELAQSDRMGFSEEELKILADRDRQCKDAQIILRADQTAEVKAVWPCRDLWRIDPDASDWNVIRVQNDGTIQVRLGKSRFRVTEHEAVTPEMKQFEKPNRRLFAGSRFLKIG</sequence>
<feature type="compositionally biased region" description="Low complexity" evidence="1">
    <location>
        <begin position="33"/>
        <end position="50"/>
    </location>
</feature>
<dbReference type="Proteomes" id="UP000186465">
    <property type="component" value="Unassembled WGS sequence"/>
</dbReference>
<evidence type="ECO:0000256" key="1">
    <source>
        <dbReference type="SAM" id="MobiDB-lite"/>
    </source>
</evidence>
<organism evidence="3 4">
    <name type="scientific">Boudabousia marimammalium</name>
    <dbReference type="NCBI Taxonomy" id="156892"/>
    <lineage>
        <taxon>Bacteria</taxon>
        <taxon>Bacillati</taxon>
        <taxon>Actinomycetota</taxon>
        <taxon>Actinomycetes</taxon>
        <taxon>Actinomycetales</taxon>
        <taxon>Actinomycetaceae</taxon>
        <taxon>Boudabousia</taxon>
    </lineage>
</organism>
<gene>
    <name evidence="3" type="ORF">BM477_00075</name>
</gene>
<feature type="compositionally biased region" description="Basic and acidic residues" evidence="1">
    <location>
        <begin position="117"/>
        <end position="127"/>
    </location>
</feature>
<feature type="chain" id="PRO_5013135407" evidence="2">
    <location>
        <begin position="30"/>
        <end position="242"/>
    </location>
</feature>
<protein>
    <submittedName>
        <fullName evidence="3">Uncharacterized protein</fullName>
    </submittedName>
</protein>
<accession>A0A1Q5PS54</accession>
<feature type="region of interest" description="Disordered" evidence="1">
    <location>
        <begin position="117"/>
        <end position="138"/>
    </location>
</feature>
<name>A0A1Q5PS54_9ACTO</name>
<keyword evidence="2" id="KW-0732">Signal</keyword>
<dbReference type="PROSITE" id="PS51257">
    <property type="entry name" value="PROKAR_LIPOPROTEIN"/>
    <property type="match status" value="1"/>
</dbReference>
<evidence type="ECO:0000313" key="4">
    <source>
        <dbReference type="Proteomes" id="UP000186465"/>
    </source>
</evidence>
<dbReference type="AlphaFoldDB" id="A0A1Q5PS54"/>
<feature type="compositionally biased region" description="Basic and acidic residues" evidence="1">
    <location>
        <begin position="53"/>
        <end position="67"/>
    </location>
</feature>
<comment type="caution">
    <text evidence="3">The sequence shown here is derived from an EMBL/GenBank/DDBJ whole genome shotgun (WGS) entry which is preliminary data.</text>
</comment>
<evidence type="ECO:0000313" key="3">
    <source>
        <dbReference type="EMBL" id="OKL50414.1"/>
    </source>
</evidence>
<proteinExistence type="predicted"/>
<reference evidence="4" key="1">
    <citation type="submission" date="2016-11" db="EMBL/GenBank/DDBJ databases">
        <title>Actinomyces gypaetusis sp. nov. isolated from Gypaetus barbatus in Qinghai Tibet Plateau China.</title>
        <authorList>
            <person name="Meng X."/>
        </authorList>
    </citation>
    <scope>NUCLEOTIDE SEQUENCE [LARGE SCALE GENOMIC DNA]</scope>
    <source>
        <strain evidence="4">DSM 15383</strain>
    </source>
</reference>
<feature type="signal peptide" evidence="2">
    <location>
        <begin position="1"/>
        <end position="29"/>
    </location>
</feature>
<dbReference type="RefSeq" id="WP_075360655.1">
    <property type="nucleotide sequence ID" value="NZ_MPDM01000001.1"/>
</dbReference>
<feature type="region of interest" description="Disordered" evidence="1">
    <location>
        <begin position="22"/>
        <end position="76"/>
    </location>
</feature>
<keyword evidence="4" id="KW-1185">Reference proteome</keyword>